<proteinExistence type="predicted"/>
<accession>A0AAD5UX70</accession>
<dbReference type="Proteomes" id="UP001212997">
    <property type="component" value="Unassembled WGS sequence"/>
</dbReference>
<keyword evidence="1" id="KW-1133">Transmembrane helix</keyword>
<evidence type="ECO:0000313" key="3">
    <source>
        <dbReference type="Proteomes" id="UP001212997"/>
    </source>
</evidence>
<feature type="transmembrane region" description="Helical" evidence="1">
    <location>
        <begin position="6"/>
        <end position="32"/>
    </location>
</feature>
<evidence type="ECO:0000256" key="1">
    <source>
        <dbReference type="SAM" id="Phobius"/>
    </source>
</evidence>
<dbReference type="PANTHER" id="PTHR40465">
    <property type="entry name" value="CHROMOSOME 1, WHOLE GENOME SHOTGUN SEQUENCE"/>
    <property type="match status" value="1"/>
</dbReference>
<keyword evidence="3" id="KW-1185">Reference proteome</keyword>
<reference evidence="2" key="1">
    <citation type="submission" date="2022-07" db="EMBL/GenBank/DDBJ databases">
        <title>Genome Sequence of Physisporinus lineatus.</title>
        <authorList>
            <person name="Buettner E."/>
        </authorList>
    </citation>
    <scope>NUCLEOTIDE SEQUENCE</scope>
    <source>
        <strain evidence="2">VT162</strain>
    </source>
</reference>
<evidence type="ECO:0000313" key="2">
    <source>
        <dbReference type="EMBL" id="KAJ3480245.1"/>
    </source>
</evidence>
<dbReference type="EMBL" id="JANAWD010000386">
    <property type="protein sequence ID" value="KAJ3480245.1"/>
    <property type="molecule type" value="Genomic_DNA"/>
</dbReference>
<name>A0AAD5UX70_9APHY</name>
<sequence length="239" mass="27013">MAYASTLGAVLVGGLVAMYLSGIVSMQVILYYQVYPSDQLWMKLLVAFIWCSTSEEFQSSVNLKPTCQAHRPRSCLHGMCGGLDIHNRELWVTGPHGKHHLTTVVLTSVLTVTVHCYYVHRIWTLSNHNWFLTTPIVRPIETNIGRPFLTPSQDDLDLRSDRLLHQAARSVGQYSFNPSVQTSNPNFPGSAAQMYSHYLLFSVAFAHVVYFKDEVENLLLLPPAFRGEVTVYRSNQGYF</sequence>
<comment type="caution">
    <text evidence="2">The sequence shown here is derived from an EMBL/GenBank/DDBJ whole genome shotgun (WGS) entry which is preliminary data.</text>
</comment>
<organism evidence="2 3">
    <name type="scientific">Meripilus lineatus</name>
    <dbReference type="NCBI Taxonomy" id="2056292"/>
    <lineage>
        <taxon>Eukaryota</taxon>
        <taxon>Fungi</taxon>
        <taxon>Dikarya</taxon>
        <taxon>Basidiomycota</taxon>
        <taxon>Agaricomycotina</taxon>
        <taxon>Agaricomycetes</taxon>
        <taxon>Polyporales</taxon>
        <taxon>Meripilaceae</taxon>
        <taxon>Meripilus</taxon>
    </lineage>
</organism>
<keyword evidence="1" id="KW-0812">Transmembrane</keyword>
<dbReference type="AlphaFoldDB" id="A0AAD5UX70"/>
<keyword evidence="1" id="KW-0472">Membrane</keyword>
<gene>
    <name evidence="2" type="ORF">NLI96_g8485</name>
</gene>
<protein>
    <submittedName>
        <fullName evidence="2">Uncharacterized protein</fullName>
    </submittedName>
</protein>
<dbReference type="PANTHER" id="PTHR40465:SF1">
    <property type="entry name" value="DUF6534 DOMAIN-CONTAINING PROTEIN"/>
    <property type="match status" value="1"/>
</dbReference>